<gene>
    <name evidence="2" type="ORF">P8A19_03225</name>
</gene>
<organism evidence="2 3">
    <name type="scientific">Streptomyces poriferorum</name>
    <dbReference type="NCBI Taxonomy" id="2798799"/>
    <lineage>
        <taxon>Bacteria</taxon>
        <taxon>Bacillati</taxon>
        <taxon>Actinomycetota</taxon>
        <taxon>Actinomycetes</taxon>
        <taxon>Kitasatosporales</taxon>
        <taxon>Streptomycetaceae</taxon>
        <taxon>Streptomyces</taxon>
    </lineage>
</organism>
<keyword evidence="3" id="KW-1185">Reference proteome</keyword>
<dbReference type="InterPro" id="IPR006311">
    <property type="entry name" value="TAT_signal"/>
</dbReference>
<dbReference type="Proteomes" id="UP001235744">
    <property type="component" value="Chromosome"/>
</dbReference>
<evidence type="ECO:0000313" key="2">
    <source>
        <dbReference type="EMBL" id="WLQ54514.1"/>
    </source>
</evidence>
<dbReference type="SUPFAM" id="SSF53649">
    <property type="entry name" value="Alkaline phosphatase-like"/>
    <property type="match status" value="1"/>
</dbReference>
<proteinExistence type="predicted"/>
<dbReference type="Pfam" id="PF01663">
    <property type="entry name" value="Phosphodiest"/>
    <property type="match status" value="1"/>
</dbReference>
<protein>
    <submittedName>
        <fullName evidence="2">Alkaline phosphatase family protein</fullName>
    </submittedName>
</protein>
<keyword evidence="1" id="KW-0732">Signal</keyword>
<evidence type="ECO:0000256" key="1">
    <source>
        <dbReference type="SAM" id="SignalP"/>
    </source>
</evidence>
<dbReference type="EMBL" id="CP120988">
    <property type="protein sequence ID" value="WLQ54514.1"/>
    <property type="molecule type" value="Genomic_DNA"/>
</dbReference>
<accession>A0ABY9II38</accession>
<dbReference type="InterPro" id="IPR002591">
    <property type="entry name" value="Phosphodiest/P_Trfase"/>
</dbReference>
<name>A0ABY9II38_9ACTN</name>
<dbReference type="Gene3D" id="3.40.720.10">
    <property type="entry name" value="Alkaline Phosphatase, subunit A"/>
    <property type="match status" value="2"/>
</dbReference>
<evidence type="ECO:0000313" key="3">
    <source>
        <dbReference type="Proteomes" id="UP001235744"/>
    </source>
</evidence>
<feature type="chain" id="PRO_5047470769" evidence="1">
    <location>
        <begin position="36"/>
        <end position="511"/>
    </location>
</feature>
<feature type="signal peptide" evidence="1">
    <location>
        <begin position="1"/>
        <end position="35"/>
    </location>
</feature>
<dbReference type="PROSITE" id="PS51318">
    <property type="entry name" value="TAT"/>
    <property type="match status" value="1"/>
</dbReference>
<dbReference type="PANTHER" id="PTHR10151">
    <property type="entry name" value="ECTONUCLEOTIDE PYROPHOSPHATASE/PHOSPHODIESTERASE"/>
    <property type="match status" value="1"/>
</dbReference>
<dbReference type="InterPro" id="IPR017850">
    <property type="entry name" value="Alkaline_phosphatase_core_sf"/>
</dbReference>
<sequence>MTHPTPSRRSVLAAGAATAAAAAVTNLAAAPAAQAAPALPGGISKDKVLIIGMDGLRADRLEAADAPNLKSMMAKGTYAKSLLYTAPMAGTLSGPGWSTISTGVWPDKHGVTDNSFTGSRFDAYPGLLARLAQEKPGLSTYAAVDWVPLDTSGVITSGADAKLVLPQHDVPNDAKIAAEAEAIIRSRNPDVLFVYFGNVDQIGHTIGTGPEYMEAITQLDTHVGTLRTAIQGRPAYASERWTVIVVTDHGHADAGGHGGSSWEERQTFILAEGPGIEAGLRPIDTRLVDVVPTVFKQLGLPVDSAWNLDGKPLQERSGDPFDSLQKKLEPRVDETGIPAGVLGYTHTAPRGWSVINSAMGTGGVTEWRGWTFTTNEFWSRSQRDQWRELNVRARGVFAVADSDEWSDKTFSGRFESTLVSPTYGSLSGRSEITITFMTHYRQADQQTAKVLVSFNAGPPQEIKSYASDVIAQQQSIQVPVPDGATSAHVRFQYTGDNDFYWVVDGFQLHAS</sequence>
<dbReference type="PANTHER" id="PTHR10151:SF120">
    <property type="entry name" value="BIS(5'-ADENOSYL)-TRIPHOSPHATASE"/>
    <property type="match status" value="1"/>
</dbReference>
<dbReference type="RefSeq" id="WP_306084189.1">
    <property type="nucleotide sequence ID" value="NZ_CP120988.1"/>
</dbReference>
<reference evidence="2 3" key="1">
    <citation type="submission" date="2023-03" db="EMBL/GenBank/DDBJ databases">
        <title>Isolation and description of six Streptomyces strains from soil environments, able to metabolize different microbial glucans.</title>
        <authorList>
            <person name="Widen T."/>
            <person name="Larsbrink J."/>
        </authorList>
    </citation>
    <scope>NUCLEOTIDE SEQUENCE [LARGE SCALE GENOMIC DNA]</scope>
    <source>
        <strain evidence="2 3">Alt2</strain>
    </source>
</reference>